<protein>
    <submittedName>
        <fullName evidence="1">Mll4674 protein</fullName>
    </submittedName>
</protein>
<sequence>MFKPWVGDDWGHQDNALQGIRLLVMGESHYCDPAKPELVGRCEPDVTSYVVRRYAIEESHRFFTGITQVISGKPKWQMSRDDVAAIWHSIAFYNYVPLYVGTQSRIRPGDKFALGRVPFEILLEQLRPRAILVCGYELWWWVLKGMPCGFNGDPASVPFQKIGPAIAARMKHPSSAYSSVRWRPTLLELLSRARALQQE</sequence>
<dbReference type="HOGENOM" id="CLU_1364983_0_0_5"/>
<dbReference type="RefSeq" id="WP_010912618.1">
    <property type="nucleotide sequence ID" value="NC_002678.2"/>
</dbReference>
<dbReference type="AlphaFoldDB" id="Q98DJ5"/>
<name>Q98DJ5_RHILO</name>
<dbReference type="eggNOG" id="ENOG502ZQEQ">
    <property type="taxonomic scope" value="Bacteria"/>
</dbReference>
<proteinExistence type="predicted"/>
<dbReference type="KEGG" id="mlo:mll4674"/>
<gene>
    <name evidence="1" type="ordered locus">mll4674</name>
</gene>
<evidence type="ECO:0000313" key="1">
    <source>
        <dbReference type="EMBL" id="BAB51276.1"/>
    </source>
</evidence>
<organism evidence="1 2">
    <name type="scientific">Mesorhizobium japonicum (strain LMG 29417 / CECT 9101 / MAFF 303099)</name>
    <name type="common">Mesorhizobium loti (strain MAFF 303099)</name>
    <dbReference type="NCBI Taxonomy" id="266835"/>
    <lineage>
        <taxon>Bacteria</taxon>
        <taxon>Pseudomonadati</taxon>
        <taxon>Pseudomonadota</taxon>
        <taxon>Alphaproteobacteria</taxon>
        <taxon>Hyphomicrobiales</taxon>
        <taxon>Phyllobacteriaceae</taxon>
        <taxon>Mesorhizobium</taxon>
    </lineage>
</organism>
<dbReference type="EMBL" id="BA000012">
    <property type="protein sequence ID" value="BAB51276.1"/>
    <property type="molecule type" value="Genomic_DNA"/>
</dbReference>
<evidence type="ECO:0000313" key="2">
    <source>
        <dbReference type="Proteomes" id="UP000000552"/>
    </source>
</evidence>
<dbReference type="Proteomes" id="UP000000552">
    <property type="component" value="Chromosome"/>
</dbReference>
<accession>Q98DJ5</accession>
<reference evidence="1 2" key="1">
    <citation type="journal article" date="2000" name="DNA Res.">
        <title>Complete genome structure of the nitrogen-fixing symbiotic bacterium Mesorhizobium loti.</title>
        <authorList>
            <person name="Kaneko T."/>
            <person name="Nakamura Y."/>
            <person name="Sato S."/>
            <person name="Asamizu E."/>
            <person name="Kato T."/>
            <person name="Sasamoto S."/>
            <person name="Watanabe A."/>
            <person name="Idesawa K."/>
            <person name="Ishikawa A."/>
            <person name="Kawashima K."/>
            <person name="Kimura T."/>
            <person name="Kishida Y."/>
            <person name="Kiyokawa C."/>
            <person name="Kohara M."/>
            <person name="Matsumoto M."/>
            <person name="Matsuno A."/>
            <person name="Mochizuki Y."/>
            <person name="Nakayama S."/>
            <person name="Nakazaki N."/>
            <person name="Shimpo S."/>
            <person name="Sugimoto M."/>
            <person name="Takeuchi C."/>
            <person name="Yamada M."/>
            <person name="Tabata S."/>
        </authorList>
    </citation>
    <scope>NUCLEOTIDE SEQUENCE [LARGE SCALE GENOMIC DNA]</scope>
    <source>
        <strain evidence="2">LMG 29417 / CECT 9101 / MAFF 303099</strain>
    </source>
</reference>